<dbReference type="Proteomes" id="UP001595904">
    <property type="component" value="Unassembled WGS sequence"/>
</dbReference>
<keyword evidence="3" id="KW-1185">Reference proteome</keyword>
<sequence length="219" mass="24529">MATVRLSIEPVFWESTSVGTVEIIKLVQLHAGVDLGEAKRFVDRCVFDGEAVAIPLPSHESAESFIRAVSSLPGPAKMQATLIQSERELAFVKIEQKGNATYDSLSEPERVWFTITRLIFCIRNGGLPSYFYNGYAKHVVDCMQALQTLGAVEMLEMVRRMNRIDWEREPGVLDVIGGLIKSWTGADARSTQRELREARRVEEALDEYVTKHLLGDGTL</sequence>
<protein>
    <submittedName>
        <fullName evidence="2">DUF4375 domain-containing protein</fullName>
    </submittedName>
</protein>
<feature type="domain" description="DNA mimic protein DMP19 C-terminal" evidence="1">
    <location>
        <begin position="103"/>
        <end position="212"/>
    </location>
</feature>
<proteinExistence type="predicted"/>
<reference evidence="3" key="1">
    <citation type="journal article" date="2019" name="Int. J. Syst. Evol. Microbiol.">
        <title>The Global Catalogue of Microorganisms (GCM) 10K type strain sequencing project: providing services to taxonomists for standard genome sequencing and annotation.</title>
        <authorList>
            <consortium name="The Broad Institute Genomics Platform"/>
            <consortium name="The Broad Institute Genome Sequencing Center for Infectious Disease"/>
            <person name="Wu L."/>
            <person name="Ma J."/>
        </authorList>
    </citation>
    <scope>NUCLEOTIDE SEQUENCE [LARGE SCALE GENOMIC DNA]</scope>
    <source>
        <strain evidence="3">CGMCC 1.10759</strain>
    </source>
</reference>
<comment type="caution">
    <text evidence="2">The sequence shown here is derived from an EMBL/GenBank/DDBJ whole genome shotgun (WGS) entry which is preliminary data.</text>
</comment>
<evidence type="ECO:0000259" key="1">
    <source>
        <dbReference type="Pfam" id="PF14300"/>
    </source>
</evidence>
<dbReference type="InterPro" id="IPR025402">
    <property type="entry name" value="DMP19_C"/>
</dbReference>
<gene>
    <name evidence="2" type="ORF">ACFPN2_35525</name>
</gene>
<dbReference type="EMBL" id="JBHSDU010000015">
    <property type="protein sequence ID" value="MFC4314431.1"/>
    <property type="molecule type" value="Genomic_DNA"/>
</dbReference>
<dbReference type="Pfam" id="PF14300">
    <property type="entry name" value="DMP19"/>
    <property type="match status" value="1"/>
</dbReference>
<dbReference type="Gene3D" id="1.20.1420.60">
    <property type="match status" value="1"/>
</dbReference>
<name>A0ABV8T3E6_9GAMM</name>
<organism evidence="2 3">
    <name type="scientific">Steroidobacter flavus</name>
    <dbReference type="NCBI Taxonomy" id="1842136"/>
    <lineage>
        <taxon>Bacteria</taxon>
        <taxon>Pseudomonadati</taxon>
        <taxon>Pseudomonadota</taxon>
        <taxon>Gammaproteobacteria</taxon>
        <taxon>Steroidobacterales</taxon>
        <taxon>Steroidobacteraceae</taxon>
        <taxon>Steroidobacter</taxon>
    </lineage>
</organism>
<evidence type="ECO:0000313" key="3">
    <source>
        <dbReference type="Proteomes" id="UP001595904"/>
    </source>
</evidence>
<evidence type="ECO:0000313" key="2">
    <source>
        <dbReference type="EMBL" id="MFC4314431.1"/>
    </source>
</evidence>
<dbReference type="RefSeq" id="WP_380605601.1">
    <property type="nucleotide sequence ID" value="NZ_JBHSDU010000015.1"/>
</dbReference>
<accession>A0ABV8T3E6</accession>